<reference evidence="1" key="2">
    <citation type="submission" date="2022-11" db="EMBL/GenBank/DDBJ databases">
        <title>Draft genome sequence of Sellimonas catena strain 18CBH55.</title>
        <authorList>
            <person name="Hisatomi A."/>
            <person name="Ohkuma M."/>
            <person name="Sakamoto M."/>
        </authorList>
    </citation>
    <scope>NUCLEOTIDE SEQUENCE</scope>
    <source>
        <strain evidence="1">18CBH55</strain>
    </source>
</reference>
<name>A0A9W6FEP1_9FIRM</name>
<evidence type="ECO:0000313" key="1">
    <source>
        <dbReference type="EMBL" id="GLG89076.1"/>
    </source>
</evidence>
<dbReference type="AlphaFoldDB" id="A0A9W6FEP1"/>
<comment type="caution">
    <text evidence="1">The sequence shown here is derived from an EMBL/GenBank/DDBJ whole genome shotgun (WGS) entry which is preliminary data.</text>
</comment>
<gene>
    <name evidence="1" type="ORF">Selli2_05030</name>
</gene>
<dbReference type="EMBL" id="BSCH01000003">
    <property type="protein sequence ID" value="GLG89076.1"/>
    <property type="molecule type" value="Genomic_DNA"/>
</dbReference>
<organism evidence="1 2">
    <name type="scientific">Sellimonas catena</name>
    <dbReference type="NCBI Taxonomy" id="2994035"/>
    <lineage>
        <taxon>Bacteria</taxon>
        <taxon>Bacillati</taxon>
        <taxon>Bacillota</taxon>
        <taxon>Clostridia</taxon>
        <taxon>Lachnospirales</taxon>
        <taxon>Lachnospiraceae</taxon>
        <taxon>Sellimonas</taxon>
    </lineage>
</organism>
<accession>A0A9W6FEP1</accession>
<reference evidence="1" key="1">
    <citation type="submission" date="2022-11" db="EMBL/GenBank/DDBJ databases">
        <title>Draft genome sequence of Sellimonas catena strain 18CBH55.</title>
        <authorList>
            <person name="Atsushi H."/>
            <person name="Moriya O."/>
            <person name="Mitsuo S."/>
        </authorList>
    </citation>
    <scope>NUCLEOTIDE SEQUENCE</scope>
    <source>
        <strain evidence="1">18CBH55</strain>
    </source>
</reference>
<dbReference type="Proteomes" id="UP001145094">
    <property type="component" value="Unassembled WGS sequence"/>
</dbReference>
<protein>
    <submittedName>
        <fullName evidence="1">Uncharacterized protein</fullName>
    </submittedName>
</protein>
<evidence type="ECO:0000313" key="2">
    <source>
        <dbReference type="Proteomes" id="UP001145094"/>
    </source>
</evidence>
<sequence>MMISWPVGRKLVKNVVQFYQDKKIVKLRAQGEKMKFAKVEVEGIKLAVSKFYKTDALQCRKILLESIQWLRDRYERLKEEEDLKKALCHMEAYGELGFSYDDVKDEAEEIFGLLEADREVRKEFRRHFCEKIVVNKTRVNRLLGRWNPARHSMRISDAVDDIIRKVTEQEEGISLYHCGRKIAGDGEDGLWEHTFRLQIQDGEAIFHDVNNNQYYLLLKEETHAENCNCR</sequence>
<proteinExistence type="predicted"/>
<reference evidence="1" key="3">
    <citation type="journal article" date="2023" name="Int. J. Syst. Evol. Microbiol.">
        <title>Sellimonas catena sp. nov., isolated from human faeces.</title>
        <authorList>
            <person name="Hisatomi A."/>
            <person name="Ohkuma M."/>
            <person name="Sakamoto M."/>
        </authorList>
    </citation>
    <scope>NUCLEOTIDE SEQUENCE</scope>
    <source>
        <strain evidence="1">18CBH55</strain>
    </source>
</reference>